<reference evidence="3" key="1">
    <citation type="journal article" date="2023" name="Mol. Phylogenet. Evol.">
        <title>Genome-scale phylogeny and comparative genomics of the fungal order Sordariales.</title>
        <authorList>
            <person name="Hensen N."/>
            <person name="Bonometti L."/>
            <person name="Westerberg I."/>
            <person name="Brannstrom I.O."/>
            <person name="Guillou S."/>
            <person name="Cros-Aarteil S."/>
            <person name="Calhoun S."/>
            <person name="Haridas S."/>
            <person name="Kuo A."/>
            <person name="Mondo S."/>
            <person name="Pangilinan J."/>
            <person name="Riley R."/>
            <person name="LaButti K."/>
            <person name="Andreopoulos B."/>
            <person name="Lipzen A."/>
            <person name="Chen C."/>
            <person name="Yan M."/>
            <person name="Daum C."/>
            <person name="Ng V."/>
            <person name="Clum A."/>
            <person name="Steindorff A."/>
            <person name="Ohm R.A."/>
            <person name="Martin F."/>
            <person name="Silar P."/>
            <person name="Natvig D.O."/>
            <person name="Lalanne C."/>
            <person name="Gautier V."/>
            <person name="Ament-Velasquez S.L."/>
            <person name="Kruys A."/>
            <person name="Hutchinson M.I."/>
            <person name="Powell A.J."/>
            <person name="Barry K."/>
            <person name="Miller A.N."/>
            <person name="Grigoriev I.V."/>
            <person name="Debuchy R."/>
            <person name="Gladieux P."/>
            <person name="Hiltunen Thoren M."/>
            <person name="Johannesson H."/>
        </authorList>
    </citation>
    <scope>NUCLEOTIDE SEQUENCE [LARGE SCALE GENOMIC DNA]</scope>
    <source>
        <strain evidence="3">CBS 284.82</strain>
    </source>
</reference>
<name>A0AAN6SR69_9PEZI</name>
<organism evidence="2 3">
    <name type="scientific">Parachaetomium inaequale</name>
    <dbReference type="NCBI Taxonomy" id="2588326"/>
    <lineage>
        <taxon>Eukaryota</taxon>
        <taxon>Fungi</taxon>
        <taxon>Dikarya</taxon>
        <taxon>Ascomycota</taxon>
        <taxon>Pezizomycotina</taxon>
        <taxon>Sordariomycetes</taxon>
        <taxon>Sordariomycetidae</taxon>
        <taxon>Sordariales</taxon>
        <taxon>Chaetomiaceae</taxon>
        <taxon>Parachaetomium</taxon>
    </lineage>
</organism>
<dbReference type="Proteomes" id="UP001303115">
    <property type="component" value="Unassembled WGS sequence"/>
</dbReference>
<proteinExistence type="predicted"/>
<evidence type="ECO:0000256" key="1">
    <source>
        <dbReference type="SAM" id="MobiDB-lite"/>
    </source>
</evidence>
<sequence length="597" mass="65106">MHPGSKRKYNSYQEPSGTMPPQAPNRRVAPQGPVIPTHETQELYNKWREEEERLTPESLSQVQDVYAGYLLPPSPSQATTSSRSPSYASTTHSMTQAMDDLEVGDQQRAKKSKPGRQGPLSRVKQLKTNLMRKLRACDDCRERRVGCTHHDLSLFKAAYQAAKQEASQAANTASHAAYDAPFQPRFGDSGDLTGVGVGRNPMGYPSAHLTGGTQGWVDDPYADDPLRTQTQQPRASPRLLSFLSAYDGSQPPASNPSTQYPPASMLQSARDVLIGKQVAPRSRDWVCLGESNASGSSLSSGGLGTCGQEFPDLDTLRHHFAAYHIQFYGQQYNWRCNKCQHQVSHPSYSGFCPSCGEPDASAWEMWYWGKVNTPPGPASLPGLITSQDDSPSGPSSWTSYSAHYPSQSGGYNNSYMPSGGYNNSYMSSGGNGYGYGGGQTYMAAHVATPTDSKHPTPTDSKHPTACCEKPALAAYRKPHIADAWFLKFYSKSGGKASLLRHVCPAAVVLAFFTIACIDHCLSPAPANHFGDGVELIMSSMLSSIVHNGRVSIPQLSVACIAAGLVVSWLFRHVRDRLTQQFQRLVCLNLLRVGWLFV</sequence>
<keyword evidence="3" id="KW-1185">Reference proteome</keyword>
<protein>
    <submittedName>
        <fullName evidence="2">Uncharacterized protein</fullName>
    </submittedName>
</protein>
<feature type="region of interest" description="Disordered" evidence="1">
    <location>
        <begin position="1"/>
        <end position="92"/>
    </location>
</feature>
<evidence type="ECO:0000313" key="2">
    <source>
        <dbReference type="EMBL" id="KAK4039577.1"/>
    </source>
</evidence>
<feature type="compositionally biased region" description="Basic and acidic residues" evidence="1">
    <location>
        <begin position="39"/>
        <end position="55"/>
    </location>
</feature>
<dbReference type="EMBL" id="MU854397">
    <property type="protein sequence ID" value="KAK4039577.1"/>
    <property type="molecule type" value="Genomic_DNA"/>
</dbReference>
<feature type="region of interest" description="Disordered" evidence="1">
    <location>
        <begin position="105"/>
        <end position="127"/>
    </location>
</feature>
<feature type="region of interest" description="Disordered" evidence="1">
    <location>
        <begin position="205"/>
        <end position="234"/>
    </location>
</feature>
<gene>
    <name evidence="2" type="ORF">C8A01DRAFT_16467</name>
</gene>
<feature type="compositionally biased region" description="Polar residues" evidence="1">
    <location>
        <begin position="76"/>
        <end position="92"/>
    </location>
</feature>
<evidence type="ECO:0000313" key="3">
    <source>
        <dbReference type="Proteomes" id="UP001303115"/>
    </source>
</evidence>
<dbReference type="AlphaFoldDB" id="A0AAN6SR69"/>
<accession>A0AAN6SR69</accession>
<comment type="caution">
    <text evidence="2">The sequence shown here is derived from an EMBL/GenBank/DDBJ whole genome shotgun (WGS) entry which is preliminary data.</text>
</comment>